<dbReference type="AlphaFoldDB" id="A0AAU9TZN2"/>
<name>A0AAU9TZN2_EUPED</name>
<dbReference type="Pfam" id="PF10545">
    <property type="entry name" value="MADF_DNA_bdg"/>
    <property type="match status" value="1"/>
</dbReference>
<evidence type="ECO:0000313" key="3">
    <source>
        <dbReference type="Proteomes" id="UP001153954"/>
    </source>
</evidence>
<evidence type="ECO:0000313" key="2">
    <source>
        <dbReference type="EMBL" id="CAH2092530.1"/>
    </source>
</evidence>
<dbReference type="InterPro" id="IPR006578">
    <property type="entry name" value="MADF-dom"/>
</dbReference>
<organism evidence="2 3">
    <name type="scientific">Euphydryas editha</name>
    <name type="common">Edith's checkerspot</name>
    <dbReference type="NCBI Taxonomy" id="104508"/>
    <lineage>
        <taxon>Eukaryota</taxon>
        <taxon>Metazoa</taxon>
        <taxon>Ecdysozoa</taxon>
        <taxon>Arthropoda</taxon>
        <taxon>Hexapoda</taxon>
        <taxon>Insecta</taxon>
        <taxon>Pterygota</taxon>
        <taxon>Neoptera</taxon>
        <taxon>Endopterygota</taxon>
        <taxon>Lepidoptera</taxon>
        <taxon>Glossata</taxon>
        <taxon>Ditrysia</taxon>
        <taxon>Papilionoidea</taxon>
        <taxon>Nymphalidae</taxon>
        <taxon>Nymphalinae</taxon>
        <taxon>Euphydryas</taxon>
    </lineage>
</organism>
<keyword evidence="3" id="KW-1185">Reference proteome</keyword>
<dbReference type="SMART" id="SM00595">
    <property type="entry name" value="MADF"/>
    <property type="match status" value="1"/>
</dbReference>
<reference evidence="2" key="1">
    <citation type="submission" date="2022-03" db="EMBL/GenBank/DDBJ databases">
        <authorList>
            <person name="Tunstrom K."/>
        </authorList>
    </citation>
    <scope>NUCLEOTIDE SEQUENCE</scope>
</reference>
<gene>
    <name evidence="2" type="ORF">EEDITHA_LOCUS8283</name>
</gene>
<evidence type="ECO:0000259" key="1">
    <source>
        <dbReference type="PROSITE" id="PS51029"/>
    </source>
</evidence>
<dbReference type="PANTHER" id="PTHR21505:SF8">
    <property type="entry name" value="DPT-YFP REPRESSOR BY OVEREXPRESSION, ISOFORM D-RELATED"/>
    <property type="match status" value="1"/>
</dbReference>
<dbReference type="PANTHER" id="PTHR21505">
    <property type="entry name" value="MADF DOMAIN-CONTAINING PROTEIN-RELATED"/>
    <property type="match status" value="1"/>
</dbReference>
<protein>
    <recommendedName>
        <fullName evidence="1">MADF domain-containing protein</fullName>
    </recommendedName>
</protein>
<feature type="domain" description="MADF" evidence="1">
    <location>
        <begin position="13"/>
        <end position="96"/>
    </location>
</feature>
<proteinExistence type="predicted"/>
<comment type="caution">
    <text evidence="2">The sequence shown here is derived from an EMBL/GenBank/DDBJ whole genome shotgun (WGS) entry which is preliminary data.</text>
</comment>
<dbReference type="Proteomes" id="UP001153954">
    <property type="component" value="Unassembled WGS sequence"/>
</dbReference>
<dbReference type="PROSITE" id="PS51029">
    <property type="entry name" value="MADF"/>
    <property type="match status" value="1"/>
</dbReference>
<sequence>MTEIEWTNDQILTLVNEYKNRPMLWDPNHDMYRVQTAKYEAWCELAELFECEIGDLRKKFNSIFASHRREKSKVRLGGRSSWFLYNHLSFLPNHIGSDDLGVSVPTVKKRKKKEVVDEQEEDQSVEEYEDNCNESPVHIMIKEEPEIERTPPKMKYICSKPRLTRVVKRRILKDRTETLSERNKLLERKLYKRSEMYKKKDECDTFGEYIAVSLRKHDERTRSMIKQAINNILFEQEMKKYNSGQYAVVISNVEENPLIIGDECEK</sequence>
<dbReference type="EMBL" id="CAKOGL010000012">
    <property type="protein sequence ID" value="CAH2092530.1"/>
    <property type="molecule type" value="Genomic_DNA"/>
</dbReference>
<accession>A0AAU9TZN2</accession>